<dbReference type="InterPro" id="IPR021309">
    <property type="entry name" value="YgaP-like_TM"/>
</dbReference>
<evidence type="ECO:0000313" key="3">
    <source>
        <dbReference type="EMBL" id="SQC44292.1"/>
    </source>
</evidence>
<feature type="transmembrane region" description="Helical" evidence="1">
    <location>
        <begin position="117"/>
        <end position="135"/>
    </location>
</feature>
<protein>
    <submittedName>
        <fullName evidence="3">Rhodanese-related sulfurtransferase</fullName>
    </submittedName>
</protein>
<keyword evidence="1" id="KW-0472">Membrane</keyword>
<keyword evidence="1" id="KW-1133">Transmembrane helix</keyword>
<gene>
    <name evidence="3" type="primary">ygaP</name>
    <name evidence="3" type="ORF">NCTC13465_02800</name>
</gene>
<dbReference type="AlphaFoldDB" id="A0A2X3EJY3"/>
<sequence>MTIATLTPAEAQAQIAQGARLIDIRDADEYAREHIPDAELVPLATLTSGAPINARAGETVIFHCQAGSRTQNNAIRLAAAAAPAQPCLLAGGIQAWKAAGLPVVEDSSQPLPLMRQVQIAAGVLILLGVLLGYTVNGGFFLLSGAVGAGLTFAGVTGFCGMARLLATMPWNRRQGVKNALQISQAMPPKSSHLTM</sequence>
<dbReference type="PANTHER" id="PTHR44086">
    <property type="entry name" value="THIOSULFATE SULFURTRANSFERASE RDL2, MITOCHONDRIAL-RELATED"/>
    <property type="match status" value="1"/>
</dbReference>
<proteinExistence type="predicted"/>
<dbReference type="Pfam" id="PF11127">
    <property type="entry name" value="YgaP-like_TM"/>
    <property type="match status" value="1"/>
</dbReference>
<dbReference type="EMBL" id="UAWQ01000016">
    <property type="protein sequence ID" value="SQC44292.1"/>
    <property type="molecule type" value="Genomic_DNA"/>
</dbReference>
<reference evidence="3 4" key="1">
    <citation type="submission" date="2018-06" db="EMBL/GenBank/DDBJ databases">
        <authorList>
            <consortium name="Pathogen Informatics"/>
            <person name="Doyle S."/>
        </authorList>
    </citation>
    <scope>NUCLEOTIDE SEQUENCE [LARGE SCALE GENOMIC DNA]</scope>
    <source>
        <strain evidence="3 4">NCTC13465</strain>
    </source>
</reference>
<evidence type="ECO:0000259" key="2">
    <source>
        <dbReference type="PROSITE" id="PS50206"/>
    </source>
</evidence>
<feature type="transmembrane region" description="Helical" evidence="1">
    <location>
        <begin position="141"/>
        <end position="165"/>
    </location>
</feature>
<dbReference type="GO" id="GO:0004792">
    <property type="term" value="F:thiosulfate-cyanide sulfurtransferase activity"/>
    <property type="evidence" value="ECO:0007669"/>
    <property type="project" value="TreeGrafter"/>
</dbReference>
<dbReference type="SUPFAM" id="SSF52821">
    <property type="entry name" value="Rhodanese/Cell cycle control phosphatase"/>
    <property type="match status" value="1"/>
</dbReference>
<evidence type="ECO:0000313" key="4">
    <source>
        <dbReference type="Proteomes" id="UP000251721"/>
    </source>
</evidence>
<dbReference type="Gene3D" id="6.10.140.1340">
    <property type="match status" value="1"/>
</dbReference>
<dbReference type="PROSITE" id="PS50206">
    <property type="entry name" value="RHODANESE_3"/>
    <property type="match status" value="1"/>
</dbReference>
<name>A0A2X3EJY3_KLEPN</name>
<keyword evidence="3" id="KW-0808">Transferase</keyword>
<evidence type="ECO:0000256" key="1">
    <source>
        <dbReference type="SAM" id="Phobius"/>
    </source>
</evidence>
<organism evidence="3 4">
    <name type="scientific">Klebsiella pneumoniae</name>
    <dbReference type="NCBI Taxonomy" id="573"/>
    <lineage>
        <taxon>Bacteria</taxon>
        <taxon>Pseudomonadati</taxon>
        <taxon>Pseudomonadota</taxon>
        <taxon>Gammaproteobacteria</taxon>
        <taxon>Enterobacterales</taxon>
        <taxon>Enterobacteriaceae</taxon>
        <taxon>Klebsiella/Raoultella group</taxon>
        <taxon>Klebsiella</taxon>
        <taxon>Klebsiella pneumoniae complex</taxon>
    </lineage>
</organism>
<dbReference type="InterPro" id="IPR001763">
    <property type="entry name" value="Rhodanese-like_dom"/>
</dbReference>
<accession>A0A2X3EJY3</accession>
<dbReference type="SMART" id="SM00450">
    <property type="entry name" value="RHOD"/>
    <property type="match status" value="1"/>
</dbReference>
<feature type="domain" description="Rhodanese" evidence="2">
    <location>
        <begin position="15"/>
        <end position="105"/>
    </location>
</feature>
<dbReference type="PANTHER" id="PTHR44086:SF10">
    <property type="entry name" value="THIOSULFATE SULFURTRANSFERASE_RHODANESE-LIKE DOMAIN-CONTAINING PROTEIN 3"/>
    <property type="match status" value="1"/>
</dbReference>
<dbReference type="InterPro" id="IPR036873">
    <property type="entry name" value="Rhodanese-like_dom_sf"/>
</dbReference>
<dbReference type="Gene3D" id="3.40.250.10">
    <property type="entry name" value="Rhodanese-like domain"/>
    <property type="match status" value="1"/>
</dbReference>
<keyword evidence="1" id="KW-0812">Transmembrane</keyword>
<dbReference type="Proteomes" id="UP000251721">
    <property type="component" value="Unassembled WGS sequence"/>
</dbReference>
<dbReference type="Pfam" id="PF00581">
    <property type="entry name" value="Rhodanese"/>
    <property type="match status" value="1"/>
</dbReference>